<evidence type="ECO:0000256" key="2">
    <source>
        <dbReference type="ARBA" id="ARBA00025265"/>
    </source>
</evidence>
<comment type="function">
    <text evidence="2 3">Prevents the cell division inhibition by proteins MinC and MinD at internal division sites while permitting inhibition at polar sites. This ensures cell division at the proper site by restricting the formation of a division septum at the midpoint of the long axis of the cell.</text>
</comment>
<gene>
    <name evidence="3 4" type="primary">minE</name>
    <name evidence="4" type="ORF">PATL70BA_0125</name>
</gene>
<dbReference type="Pfam" id="PF03776">
    <property type="entry name" value="MinE"/>
    <property type="match status" value="1"/>
</dbReference>
<dbReference type="NCBIfam" id="NF001422">
    <property type="entry name" value="PRK00296.1"/>
    <property type="match status" value="1"/>
</dbReference>
<keyword evidence="3" id="KW-0131">Cell cycle</keyword>
<sequence length="91" mass="10375">MGFFSKKKQSSSVAKDRLKLVLIHDRANCNTELLEMMKQEIIDVISRYMEIDEKGLEINLGTTSSEYENGIVPALYANIPIRNMRAPAKRT</sequence>
<dbReference type="EMBL" id="LR130778">
    <property type="protein sequence ID" value="VDN45966.1"/>
    <property type="molecule type" value="Genomic_DNA"/>
</dbReference>
<proteinExistence type="inferred from homology"/>
<dbReference type="NCBIfam" id="TIGR01215">
    <property type="entry name" value="minE"/>
    <property type="match status" value="1"/>
</dbReference>
<dbReference type="KEGG" id="cbar:PATL70BA_0125"/>
<dbReference type="Proteomes" id="UP000279029">
    <property type="component" value="Chromosome"/>
</dbReference>
<organism evidence="4 5">
    <name type="scientific">Petrocella atlantisensis</name>
    <dbReference type="NCBI Taxonomy" id="2173034"/>
    <lineage>
        <taxon>Bacteria</taxon>
        <taxon>Bacillati</taxon>
        <taxon>Bacillota</taxon>
        <taxon>Clostridia</taxon>
        <taxon>Lachnospirales</taxon>
        <taxon>Vallitaleaceae</taxon>
        <taxon>Petrocella</taxon>
    </lineage>
</organism>
<comment type="similarity">
    <text evidence="1 3">Belongs to the MinE family.</text>
</comment>
<name>A0A3P7RSH1_9FIRM</name>
<dbReference type="RefSeq" id="WP_125135550.1">
    <property type="nucleotide sequence ID" value="NZ_LR130778.1"/>
</dbReference>
<dbReference type="InterPro" id="IPR005527">
    <property type="entry name" value="MinE"/>
</dbReference>
<accession>A0A3P7RSH1</accession>
<reference evidence="4 5" key="1">
    <citation type="submission" date="2018-09" db="EMBL/GenBank/DDBJ databases">
        <authorList>
            <person name="Postec A."/>
        </authorList>
    </citation>
    <scope>NUCLEOTIDE SEQUENCE [LARGE SCALE GENOMIC DNA]</scope>
    <source>
        <strain evidence="4">70B-A</strain>
    </source>
</reference>
<protein>
    <recommendedName>
        <fullName evidence="3">Cell division topological specificity factor</fullName>
    </recommendedName>
</protein>
<dbReference type="SUPFAM" id="SSF55229">
    <property type="entry name" value="Cell division protein MinE topological specificity domain"/>
    <property type="match status" value="1"/>
</dbReference>
<dbReference type="InterPro" id="IPR036707">
    <property type="entry name" value="MinE_sf"/>
</dbReference>
<evidence type="ECO:0000256" key="3">
    <source>
        <dbReference type="HAMAP-Rule" id="MF_00262"/>
    </source>
</evidence>
<dbReference type="OrthoDB" id="9796578at2"/>
<dbReference type="GO" id="GO:0032955">
    <property type="term" value="P:regulation of division septum assembly"/>
    <property type="evidence" value="ECO:0007669"/>
    <property type="project" value="InterPro"/>
</dbReference>
<evidence type="ECO:0000313" key="4">
    <source>
        <dbReference type="EMBL" id="VDN45966.1"/>
    </source>
</evidence>
<dbReference type="HAMAP" id="MF_00262">
    <property type="entry name" value="MinE"/>
    <property type="match status" value="1"/>
</dbReference>
<keyword evidence="3 4" id="KW-0132">Cell division</keyword>
<evidence type="ECO:0000256" key="1">
    <source>
        <dbReference type="ARBA" id="ARBA00008168"/>
    </source>
</evidence>
<keyword evidence="5" id="KW-1185">Reference proteome</keyword>
<dbReference type="AlphaFoldDB" id="A0A3P7RSH1"/>
<dbReference type="Gene3D" id="3.30.1070.10">
    <property type="entry name" value="Cell division topological specificity factor MinE"/>
    <property type="match status" value="1"/>
</dbReference>
<dbReference type="GO" id="GO:0051301">
    <property type="term" value="P:cell division"/>
    <property type="evidence" value="ECO:0007669"/>
    <property type="project" value="UniProtKB-KW"/>
</dbReference>
<evidence type="ECO:0000313" key="5">
    <source>
        <dbReference type="Proteomes" id="UP000279029"/>
    </source>
</evidence>